<dbReference type="GO" id="GO:0030414">
    <property type="term" value="F:peptidase inhibitor activity"/>
    <property type="evidence" value="ECO:0007669"/>
    <property type="project" value="InterPro"/>
</dbReference>
<dbReference type="Pfam" id="PF00095">
    <property type="entry name" value="WAP"/>
    <property type="match status" value="1"/>
</dbReference>
<dbReference type="InterPro" id="IPR036645">
    <property type="entry name" value="Elafin-like_sf"/>
</dbReference>
<accession>A0A9X6NLH5</accession>
<feature type="chain" id="PRO_5040807563" description="WAP domain-containing protein" evidence="1">
    <location>
        <begin position="20"/>
        <end position="149"/>
    </location>
</feature>
<feature type="domain" description="WAP" evidence="2">
    <location>
        <begin position="103"/>
        <end position="149"/>
    </location>
</feature>
<protein>
    <recommendedName>
        <fullName evidence="2">WAP domain-containing protein</fullName>
    </recommendedName>
</protein>
<name>A0A9X6NLH5_HYPEX</name>
<dbReference type="PROSITE" id="PS51390">
    <property type="entry name" value="WAP"/>
    <property type="match status" value="1"/>
</dbReference>
<dbReference type="EMBL" id="MTYJ01000735">
    <property type="protein sequence ID" value="OWA55394.1"/>
    <property type="molecule type" value="Genomic_DNA"/>
</dbReference>
<gene>
    <name evidence="3" type="ORF">BV898_19780</name>
</gene>
<keyword evidence="1" id="KW-0732">Signal</keyword>
<dbReference type="Gene3D" id="4.10.75.10">
    <property type="entry name" value="Elafin-like"/>
    <property type="match status" value="1"/>
</dbReference>
<comment type="caution">
    <text evidence="3">The sequence shown here is derived from an EMBL/GenBank/DDBJ whole genome shotgun (WGS) entry which is preliminary data.</text>
</comment>
<evidence type="ECO:0000256" key="1">
    <source>
        <dbReference type="SAM" id="SignalP"/>
    </source>
</evidence>
<dbReference type="GO" id="GO:0005576">
    <property type="term" value="C:extracellular region"/>
    <property type="evidence" value="ECO:0007669"/>
    <property type="project" value="InterPro"/>
</dbReference>
<dbReference type="AlphaFoldDB" id="A0A9X6NLH5"/>
<organism evidence="3 4">
    <name type="scientific">Hypsibius exemplaris</name>
    <name type="common">Freshwater tardigrade</name>
    <dbReference type="NCBI Taxonomy" id="2072580"/>
    <lineage>
        <taxon>Eukaryota</taxon>
        <taxon>Metazoa</taxon>
        <taxon>Ecdysozoa</taxon>
        <taxon>Tardigrada</taxon>
        <taxon>Eutardigrada</taxon>
        <taxon>Parachela</taxon>
        <taxon>Hypsibioidea</taxon>
        <taxon>Hypsibiidae</taxon>
        <taxon>Hypsibius</taxon>
    </lineage>
</organism>
<feature type="signal peptide" evidence="1">
    <location>
        <begin position="1"/>
        <end position="19"/>
    </location>
</feature>
<proteinExistence type="predicted"/>
<sequence>MAFYIFALCCVGLVSLAESCGPPPLNPCKSVTCPTGQTCKNDFSYYCDGIMAGICKTVATCTTGGVAADPCQSKKCPSGQTCVKVADNCQDNKPCTFKAQCNANNRPGRCPAPPSVVTSCDSDCQDDHYCKANTKCCPGPHGRKYCLAV</sequence>
<keyword evidence="4" id="KW-1185">Reference proteome</keyword>
<evidence type="ECO:0000259" key="2">
    <source>
        <dbReference type="PROSITE" id="PS51390"/>
    </source>
</evidence>
<dbReference type="Proteomes" id="UP000192578">
    <property type="component" value="Unassembled WGS sequence"/>
</dbReference>
<dbReference type="InterPro" id="IPR008197">
    <property type="entry name" value="WAP_dom"/>
</dbReference>
<dbReference type="SUPFAM" id="SSF57256">
    <property type="entry name" value="Elafin-like"/>
    <property type="match status" value="1"/>
</dbReference>
<reference evidence="4" key="1">
    <citation type="submission" date="2017-01" db="EMBL/GenBank/DDBJ databases">
        <title>Comparative genomics of anhydrobiosis in the tardigrade Hypsibius dujardini.</title>
        <authorList>
            <person name="Yoshida Y."/>
            <person name="Koutsovoulos G."/>
            <person name="Laetsch D."/>
            <person name="Stevens L."/>
            <person name="Kumar S."/>
            <person name="Horikawa D."/>
            <person name="Ishino K."/>
            <person name="Komine S."/>
            <person name="Tomita M."/>
            <person name="Blaxter M."/>
            <person name="Arakawa K."/>
        </authorList>
    </citation>
    <scope>NUCLEOTIDE SEQUENCE [LARGE SCALE GENOMIC DNA]</scope>
    <source>
        <strain evidence="4">Z151</strain>
    </source>
</reference>
<evidence type="ECO:0000313" key="4">
    <source>
        <dbReference type="Proteomes" id="UP000192578"/>
    </source>
</evidence>
<evidence type="ECO:0000313" key="3">
    <source>
        <dbReference type="EMBL" id="OWA55394.1"/>
    </source>
</evidence>